<evidence type="ECO:0000259" key="7">
    <source>
        <dbReference type="PROSITE" id="PS50252"/>
    </source>
</evidence>
<organism evidence="8 10">
    <name type="scientific">Trichuris suis</name>
    <name type="common">pig whipworm</name>
    <dbReference type="NCBI Taxonomy" id="68888"/>
    <lineage>
        <taxon>Eukaryota</taxon>
        <taxon>Metazoa</taxon>
        <taxon>Ecdysozoa</taxon>
        <taxon>Nematoda</taxon>
        <taxon>Enoplea</taxon>
        <taxon>Dorylaimia</taxon>
        <taxon>Trichinellida</taxon>
        <taxon>Trichuridae</taxon>
        <taxon>Trichuris</taxon>
    </lineage>
</organism>
<dbReference type="InterPro" id="IPR046360">
    <property type="entry name" value="T-box_DNA-bd"/>
</dbReference>
<accession>A0A085MG47</accession>
<dbReference type="PROSITE" id="PS50252">
    <property type="entry name" value="TBOX_3"/>
    <property type="match status" value="1"/>
</dbReference>
<dbReference type="EMBL" id="KL367498">
    <property type="protein sequence ID" value="KFD69149.1"/>
    <property type="molecule type" value="Genomic_DNA"/>
</dbReference>
<dbReference type="Gene3D" id="2.60.40.820">
    <property type="entry name" value="Transcription factor, T-box"/>
    <property type="match status" value="1"/>
</dbReference>
<keyword evidence="5 6" id="KW-0539">Nucleus</keyword>
<evidence type="ECO:0000313" key="10">
    <source>
        <dbReference type="Proteomes" id="UP000030764"/>
    </source>
</evidence>
<keyword evidence="3 6" id="KW-0238">DNA-binding</keyword>
<dbReference type="SUPFAM" id="SSF49417">
    <property type="entry name" value="p53-like transcription factors"/>
    <property type="match status" value="1"/>
</dbReference>
<evidence type="ECO:0000313" key="9">
    <source>
        <dbReference type="EMBL" id="KFD69149.1"/>
    </source>
</evidence>
<gene>
    <name evidence="8" type="ORF">M513_02971</name>
    <name evidence="9" type="ORF">M514_02971</name>
</gene>
<evidence type="ECO:0000256" key="5">
    <source>
        <dbReference type="ARBA" id="ARBA00023242"/>
    </source>
</evidence>
<dbReference type="PROSITE" id="PS01283">
    <property type="entry name" value="TBOX_1"/>
    <property type="match status" value="1"/>
</dbReference>
<dbReference type="Pfam" id="PF00907">
    <property type="entry name" value="T-box"/>
    <property type="match status" value="1"/>
</dbReference>
<dbReference type="PRINTS" id="PR00937">
    <property type="entry name" value="TBOX"/>
</dbReference>
<dbReference type="InterPro" id="IPR008967">
    <property type="entry name" value="p53-like_TF_DNA-bd_sf"/>
</dbReference>
<evidence type="ECO:0000256" key="3">
    <source>
        <dbReference type="ARBA" id="ARBA00023125"/>
    </source>
</evidence>
<dbReference type="PANTHER" id="PTHR11267:SF181">
    <property type="entry name" value="OPTOMOTOR-BLIND PROTEIN"/>
    <property type="match status" value="1"/>
</dbReference>
<evidence type="ECO:0000256" key="1">
    <source>
        <dbReference type="ARBA" id="ARBA00004123"/>
    </source>
</evidence>
<dbReference type="EMBL" id="KL363195">
    <property type="protein sequence ID" value="KFD56193.1"/>
    <property type="molecule type" value="Genomic_DNA"/>
</dbReference>
<reference evidence="8 10" key="1">
    <citation type="journal article" date="2014" name="Nat. Genet.">
        <title>Genome and transcriptome of the porcine whipworm Trichuris suis.</title>
        <authorList>
            <person name="Jex A.R."/>
            <person name="Nejsum P."/>
            <person name="Schwarz E.M."/>
            <person name="Hu L."/>
            <person name="Young N.D."/>
            <person name="Hall R.S."/>
            <person name="Korhonen P.K."/>
            <person name="Liao S."/>
            <person name="Thamsborg S."/>
            <person name="Xia J."/>
            <person name="Xu P."/>
            <person name="Wang S."/>
            <person name="Scheerlinck J.P."/>
            <person name="Hofmann A."/>
            <person name="Sternberg P.W."/>
            <person name="Wang J."/>
            <person name="Gasser R.B."/>
        </authorList>
    </citation>
    <scope>NUCLEOTIDE SEQUENCE [LARGE SCALE GENOMIC DNA]</scope>
    <source>
        <strain evidence="9">DCEP-RM93F</strain>
        <strain evidence="8">DCEP-RM93M</strain>
    </source>
</reference>
<dbReference type="GO" id="GO:0045893">
    <property type="term" value="P:positive regulation of DNA-templated transcription"/>
    <property type="evidence" value="ECO:0007669"/>
    <property type="project" value="InterPro"/>
</dbReference>
<name>A0A085MG47_9BILA</name>
<dbReference type="GO" id="GO:0000785">
    <property type="term" value="C:chromatin"/>
    <property type="evidence" value="ECO:0007669"/>
    <property type="project" value="TreeGrafter"/>
</dbReference>
<dbReference type="GO" id="GO:0000981">
    <property type="term" value="F:DNA-binding transcription factor activity, RNA polymerase II-specific"/>
    <property type="evidence" value="ECO:0007669"/>
    <property type="project" value="TreeGrafter"/>
</dbReference>
<evidence type="ECO:0000256" key="4">
    <source>
        <dbReference type="ARBA" id="ARBA00023163"/>
    </source>
</evidence>
<dbReference type="AlphaFoldDB" id="A0A085MG47"/>
<evidence type="ECO:0000313" key="8">
    <source>
        <dbReference type="EMBL" id="KFD56193.1"/>
    </source>
</evidence>
<dbReference type="SMART" id="SM00425">
    <property type="entry name" value="TBOX"/>
    <property type="match status" value="1"/>
</dbReference>
<feature type="domain" description="T-box" evidence="7">
    <location>
        <begin position="39"/>
        <end position="220"/>
    </location>
</feature>
<sequence>MGSKSFTIRSLMEMDDENGPAVGKPKLMHPKLQNVHLKLEMSELWKQFSELGTEMIVTKCGRRMFPTLQVSATGMDAKTLYGIMVDFVPLEFKRYRYSYHRSTWVVAGPSDPELPSRIHPHPDSPATGSHWMRQVINFDKLKITNNQMDPNGYIVLNSMHQYQPRIHVTLTKFSDRDAAYQIARSFVFPQTAFMAVTAYQNQRITNLKIASNPFAKGFRDSDCEDALWSSLHEGAASFSQKQVAVKNSFPVHAPVFALLPSLYQQETAAEPAHRLALAASWFCDSYCNKSVICSRDGFCGAKHF</sequence>
<evidence type="ECO:0000256" key="2">
    <source>
        <dbReference type="ARBA" id="ARBA00023015"/>
    </source>
</evidence>
<dbReference type="PANTHER" id="PTHR11267">
    <property type="entry name" value="T-BOX PROTEIN-RELATED"/>
    <property type="match status" value="1"/>
</dbReference>
<proteinExistence type="predicted"/>
<dbReference type="GO" id="GO:0000978">
    <property type="term" value="F:RNA polymerase II cis-regulatory region sequence-specific DNA binding"/>
    <property type="evidence" value="ECO:0007669"/>
    <property type="project" value="InterPro"/>
</dbReference>
<dbReference type="OrthoDB" id="7442607at2759"/>
<keyword evidence="2" id="KW-0805">Transcription regulation</keyword>
<keyword evidence="4" id="KW-0804">Transcription</keyword>
<dbReference type="InterPro" id="IPR018186">
    <property type="entry name" value="TF_T-box_CS"/>
</dbReference>
<evidence type="ECO:0000256" key="6">
    <source>
        <dbReference type="PROSITE-ProRule" id="PRU00201"/>
    </source>
</evidence>
<dbReference type="FunFam" id="2.60.40.820:FF:000007">
    <property type="entry name" value="T-box transcription factor"/>
    <property type="match status" value="1"/>
</dbReference>
<comment type="subcellular location">
    <subcellularLocation>
        <location evidence="1 6">Nucleus</location>
    </subcellularLocation>
</comment>
<keyword evidence="10" id="KW-1185">Reference proteome</keyword>
<protein>
    <recommendedName>
        <fullName evidence="7">T-box domain-containing protein</fullName>
    </recommendedName>
</protein>
<comment type="caution">
    <text evidence="6">Lacks conserved residue(s) required for the propagation of feature annotation.</text>
</comment>
<dbReference type="Proteomes" id="UP000030758">
    <property type="component" value="Unassembled WGS sequence"/>
</dbReference>
<dbReference type="InterPro" id="IPR036960">
    <property type="entry name" value="T-box_sf"/>
</dbReference>
<dbReference type="GO" id="GO:0005634">
    <property type="term" value="C:nucleus"/>
    <property type="evidence" value="ECO:0007669"/>
    <property type="project" value="UniProtKB-SubCell"/>
</dbReference>
<dbReference type="GO" id="GO:0001708">
    <property type="term" value="P:cell fate specification"/>
    <property type="evidence" value="ECO:0007669"/>
    <property type="project" value="TreeGrafter"/>
</dbReference>
<dbReference type="Proteomes" id="UP000030764">
    <property type="component" value="Unassembled WGS sequence"/>
</dbReference>
<dbReference type="InterPro" id="IPR001699">
    <property type="entry name" value="TF_T-box"/>
</dbReference>